<dbReference type="PROSITE" id="PS50057">
    <property type="entry name" value="FERM_3"/>
    <property type="match status" value="1"/>
</dbReference>
<evidence type="ECO:0000313" key="5">
    <source>
        <dbReference type="Proteomes" id="UP000683360"/>
    </source>
</evidence>
<name>A0A8S3R736_MYTED</name>
<dbReference type="Proteomes" id="UP000683360">
    <property type="component" value="Unassembled WGS sequence"/>
</dbReference>
<dbReference type="InterPro" id="IPR002110">
    <property type="entry name" value="Ankyrin_rpt"/>
</dbReference>
<evidence type="ECO:0000256" key="2">
    <source>
        <dbReference type="SAM" id="MobiDB-lite"/>
    </source>
</evidence>
<organism evidence="4 5">
    <name type="scientific">Mytilus edulis</name>
    <name type="common">Blue mussel</name>
    <dbReference type="NCBI Taxonomy" id="6550"/>
    <lineage>
        <taxon>Eukaryota</taxon>
        <taxon>Metazoa</taxon>
        <taxon>Spiralia</taxon>
        <taxon>Lophotrochozoa</taxon>
        <taxon>Mollusca</taxon>
        <taxon>Bivalvia</taxon>
        <taxon>Autobranchia</taxon>
        <taxon>Pteriomorphia</taxon>
        <taxon>Mytilida</taxon>
        <taxon>Mytiloidea</taxon>
        <taxon>Mytilidae</taxon>
        <taxon>Mytilinae</taxon>
        <taxon>Mytilus</taxon>
    </lineage>
</organism>
<reference evidence="4" key="1">
    <citation type="submission" date="2021-03" db="EMBL/GenBank/DDBJ databases">
        <authorList>
            <person name="Bekaert M."/>
        </authorList>
    </citation>
    <scope>NUCLEOTIDE SEQUENCE</scope>
</reference>
<dbReference type="Gene3D" id="3.30.70.2240">
    <property type="entry name" value="KRIT, N-terminal Nudix domain, NPxY motif-rich region"/>
    <property type="match status" value="1"/>
</dbReference>
<comment type="caution">
    <text evidence="4">The sequence shown here is derived from an EMBL/GenBank/DDBJ whole genome shotgun (WGS) entry which is preliminary data.</text>
</comment>
<feature type="domain" description="FERM" evidence="3">
    <location>
        <begin position="383"/>
        <end position="546"/>
    </location>
</feature>
<dbReference type="InterPro" id="IPR051594">
    <property type="entry name" value="KRIT1/FRMD8"/>
</dbReference>
<evidence type="ECO:0000256" key="1">
    <source>
        <dbReference type="PROSITE-ProRule" id="PRU00023"/>
    </source>
</evidence>
<feature type="repeat" description="ANK" evidence="1">
    <location>
        <begin position="285"/>
        <end position="317"/>
    </location>
</feature>
<dbReference type="InterPro" id="IPR032022">
    <property type="entry name" value="NUDIX"/>
</dbReference>
<dbReference type="Gene3D" id="3.10.20.90">
    <property type="entry name" value="Phosphatidylinositol 3-kinase Catalytic Subunit, Chain A, domain 1"/>
    <property type="match status" value="1"/>
</dbReference>
<dbReference type="InterPro" id="IPR036770">
    <property type="entry name" value="Ankyrin_rpt-contain_sf"/>
</dbReference>
<feature type="repeat" description="ANK" evidence="1">
    <location>
        <begin position="318"/>
        <end position="340"/>
    </location>
</feature>
<protein>
    <submittedName>
        <fullName evidence="4">KRIT1</fullName>
    </submittedName>
</protein>
<evidence type="ECO:0000259" key="3">
    <source>
        <dbReference type="PROSITE" id="PS50057"/>
    </source>
</evidence>
<proteinExistence type="predicted"/>
<dbReference type="AlphaFoldDB" id="A0A8S3R736"/>
<feature type="region of interest" description="Disordered" evidence="2">
    <location>
        <begin position="228"/>
        <end position="247"/>
    </location>
</feature>
<dbReference type="PANTHER" id="PTHR13283:SF11">
    <property type="entry name" value="KREV INTERACTION TRAPPED PROTEIN 1"/>
    <property type="match status" value="1"/>
</dbReference>
<dbReference type="GO" id="GO:2000114">
    <property type="term" value="P:regulation of establishment of cell polarity"/>
    <property type="evidence" value="ECO:0007669"/>
    <property type="project" value="TreeGrafter"/>
</dbReference>
<evidence type="ECO:0000313" key="4">
    <source>
        <dbReference type="EMBL" id="CAG2202640.1"/>
    </source>
</evidence>
<dbReference type="Pfam" id="PF12796">
    <property type="entry name" value="Ank_2"/>
    <property type="match status" value="1"/>
</dbReference>
<dbReference type="Gene3D" id="1.20.80.10">
    <property type="match status" value="1"/>
</dbReference>
<dbReference type="SMART" id="SM00248">
    <property type="entry name" value="ANK"/>
    <property type="match status" value="2"/>
</dbReference>
<dbReference type="GO" id="GO:0005886">
    <property type="term" value="C:plasma membrane"/>
    <property type="evidence" value="ECO:0007669"/>
    <property type="project" value="TreeGrafter"/>
</dbReference>
<dbReference type="SUPFAM" id="SSF48403">
    <property type="entry name" value="Ankyrin repeat"/>
    <property type="match status" value="1"/>
</dbReference>
<dbReference type="OrthoDB" id="194358at2759"/>
<dbReference type="EMBL" id="CAJPWZ010000892">
    <property type="protein sequence ID" value="CAG2202640.1"/>
    <property type="molecule type" value="Genomic_DNA"/>
</dbReference>
<dbReference type="InterPro" id="IPR000299">
    <property type="entry name" value="FERM_domain"/>
</dbReference>
<dbReference type="InterPro" id="IPR043058">
    <property type="entry name" value="NUDIX_sf"/>
</dbReference>
<feature type="compositionally biased region" description="Low complexity" evidence="2">
    <location>
        <begin position="229"/>
        <end position="242"/>
    </location>
</feature>
<dbReference type="Pfam" id="PF16705">
    <property type="entry name" value="NUDIX_5"/>
    <property type="match status" value="1"/>
</dbReference>
<dbReference type="GO" id="GO:0045454">
    <property type="term" value="P:cell redox homeostasis"/>
    <property type="evidence" value="ECO:0007669"/>
    <property type="project" value="TreeGrafter"/>
</dbReference>
<keyword evidence="1" id="KW-0040">ANK repeat</keyword>
<gene>
    <name evidence="4" type="ORF">MEDL_17166</name>
</gene>
<keyword evidence="5" id="KW-1185">Reference proteome</keyword>
<accession>A0A8S3R736</accession>
<sequence>MEVILAVLRPRHNVGSHDFKLKGGILEYKPKLYDILLFDSTKNHEPRPTKYLPAFPLTNSEEEPRDEVLTNLYQLTGGDKHGGIKDKLNAVFVDKSPDKPGFYSLENVIDSINNRSISFPPPTRKFISHLESWLKEKHARPETLDILFHSRADYRIKFSVSNPAFLPTRLPLSDNQELQNTAHEALAKMLAIEKCEIVVINPLFNSGLPYKTKVDKMKNLYWGSQEDQSVSSRRTSSSTNSSDVMYPSPSRSMSGYLLHKYAKEGNLNGLKEYIHHRDFTDKDDRGFAPIHWAAECGFGDVVKFLLEYGCSPNLETHQHSTPLHLAVEKGHVQVVEVLLSYPDTNVNALDSSGQTAFDKCDPYSYNEHKNISVMLKTAINKLSQITIYIMDGTKKILKLPSGSETTVEQLNRQLLRECNMPEKPYGDIFTIWICSESLELQLKPDHKPVEQMENWRHKILRQLTEGDPSKEDPKLKWRRNAKTGIMDERTITHPAAIHLLFHEAYKNYITALYPCKDQDVLNFAVIIILMKQDGVYNTSTAKAFLR</sequence>
<dbReference type="Gene3D" id="1.25.40.20">
    <property type="entry name" value="Ankyrin repeat-containing domain"/>
    <property type="match status" value="1"/>
</dbReference>
<dbReference type="PROSITE" id="PS50088">
    <property type="entry name" value="ANK_REPEAT"/>
    <property type="match status" value="2"/>
</dbReference>
<dbReference type="InterPro" id="IPR014352">
    <property type="entry name" value="FERM/acyl-CoA-bd_prot_sf"/>
</dbReference>
<dbReference type="PANTHER" id="PTHR13283">
    <property type="entry name" value="KREV INTERACTION TRAPPED 1-RELATED"/>
    <property type="match status" value="1"/>
</dbReference>
<dbReference type="PROSITE" id="PS50297">
    <property type="entry name" value="ANK_REP_REGION"/>
    <property type="match status" value="2"/>
</dbReference>